<dbReference type="InterPro" id="IPR031325">
    <property type="entry name" value="RHS_repeat"/>
</dbReference>
<evidence type="ECO:0000313" key="4">
    <source>
        <dbReference type="EMBL" id="AJA08934.1"/>
    </source>
</evidence>
<dbReference type="KEGG" id="sphk:SKP52_10135"/>
<keyword evidence="5" id="KW-1185">Reference proteome</keyword>
<feature type="compositionally biased region" description="Pro residues" evidence="2">
    <location>
        <begin position="919"/>
        <end position="934"/>
    </location>
</feature>
<feature type="region of interest" description="Disordered" evidence="2">
    <location>
        <begin position="904"/>
        <end position="936"/>
    </location>
</feature>
<proteinExistence type="predicted"/>
<feature type="domain" description="Teneurin-like YD-shell" evidence="3">
    <location>
        <begin position="447"/>
        <end position="578"/>
    </location>
</feature>
<dbReference type="STRING" id="1515612.SKP52_10135"/>
<dbReference type="PANTHER" id="PTHR32305">
    <property type="match status" value="1"/>
</dbReference>
<evidence type="ECO:0000259" key="3">
    <source>
        <dbReference type="Pfam" id="PF25023"/>
    </source>
</evidence>
<dbReference type="InterPro" id="IPR056823">
    <property type="entry name" value="TEN-like_YD-shell"/>
</dbReference>
<dbReference type="PANTHER" id="PTHR32305:SF15">
    <property type="entry name" value="PROTEIN RHSA-RELATED"/>
    <property type="match status" value="1"/>
</dbReference>
<dbReference type="InterPro" id="IPR050708">
    <property type="entry name" value="T6SS_VgrG/RHS"/>
</dbReference>
<organism evidence="4 5">
    <name type="scientific">Sphingopyxis fribergensis</name>
    <dbReference type="NCBI Taxonomy" id="1515612"/>
    <lineage>
        <taxon>Bacteria</taxon>
        <taxon>Pseudomonadati</taxon>
        <taxon>Pseudomonadota</taxon>
        <taxon>Alphaproteobacteria</taxon>
        <taxon>Sphingomonadales</taxon>
        <taxon>Sphingomonadaceae</taxon>
        <taxon>Sphingopyxis</taxon>
    </lineage>
</organism>
<dbReference type="HOGENOM" id="CLU_288836_0_0_5"/>
<dbReference type="InterPro" id="IPR006530">
    <property type="entry name" value="YD"/>
</dbReference>
<keyword evidence="1" id="KW-0677">Repeat</keyword>
<gene>
    <name evidence="4" type="ORF">SKP52_10135</name>
</gene>
<dbReference type="Pfam" id="PF05593">
    <property type="entry name" value="RHS_repeat"/>
    <property type="match status" value="1"/>
</dbReference>
<accession>A0A0A7PG29</accession>
<evidence type="ECO:0000256" key="2">
    <source>
        <dbReference type="SAM" id="MobiDB-lite"/>
    </source>
</evidence>
<dbReference type="Gene3D" id="2.180.10.10">
    <property type="entry name" value="RHS repeat-associated core"/>
    <property type="match status" value="3"/>
</dbReference>
<dbReference type="Proteomes" id="UP000030907">
    <property type="component" value="Chromosome"/>
</dbReference>
<protein>
    <recommendedName>
        <fullName evidence="3">Teneurin-like YD-shell domain-containing protein</fullName>
    </recommendedName>
</protein>
<dbReference type="Pfam" id="PF25023">
    <property type="entry name" value="TEN_YD-shell"/>
    <property type="match status" value="1"/>
</dbReference>
<dbReference type="EMBL" id="CP009122">
    <property type="protein sequence ID" value="AJA08934.1"/>
    <property type="molecule type" value="Genomic_DNA"/>
</dbReference>
<reference evidence="4 5" key="1">
    <citation type="journal article" date="2015" name="Int. J. Syst. Evol. Microbiol.">
        <title>Description of Sphingopyxis fribergensis sp. nov. - a soil bacterium with the ability to degrade styrene and phenylacetic acid.</title>
        <authorList>
            <person name="Oelschlagel M."/>
            <person name="Ruckert C."/>
            <person name="Kalinowski J."/>
            <person name="Schmidt G."/>
            <person name="Schlomann M."/>
            <person name="Tischler D."/>
        </authorList>
    </citation>
    <scope>NUCLEOTIDE SEQUENCE [LARGE SCALE GENOMIC DNA]</scope>
    <source>
        <strain evidence="4 5">Kp5.2</strain>
    </source>
</reference>
<name>A0A0A7PG29_9SPHN</name>
<evidence type="ECO:0000313" key="5">
    <source>
        <dbReference type="Proteomes" id="UP000030907"/>
    </source>
</evidence>
<dbReference type="AlphaFoldDB" id="A0A0A7PG29"/>
<sequence>MPNVLTTDTTGYSYADAAGVRTTTVTNALGNTTIYKFDITSQRMTSLINALSQTTSYQYDASGRLTETTAPEGNKAVLAYDARGNVTSRTMKAKPGSGLADIATTASFPASCASAITCNSPTWTKDAKGNQTDYTYDPTHGGVLTITEPADVNGTRPQTRYTYALTGGRYLPNSSSQCVASSSCVGTAAEVKSTITYNGNLLPATIATGAGDGSLTATTGIAYDAIGNVLALDGPLAGTADTTTYRYDAGRRLTGLVGPDPDGGGARKPTAQRMTYSNDGLILKEVGIVDDAGDAAWASFSSQEQVAVTYDANARPVKSELKSGGITYAVSQTSYDAVSRVECSAQRMNSATFGSLPGACSLSATGSHGPDRIAKNTYDAAGRVTKVQTAFGATEQADEVTTSYSNNGRPAYVVDAESNRTAYTYDGHDRLAKTEYPSAAKGANAVNASDYEQLSYDANGNVTSRRLRDGHAINFSYDNLNRVTNIDLPNLVFEVHDKNFSYDLLGRLISATMINGWNSSFVYDALGRQLQENATLGGIARSFDAAGRMTSETLPGGGLTVNYDYDATGNVTSVRENGATSGVGVLATYSFDNLGRRIGVSFGNGSSQSFGYDAVSRLSTLTNDLNGGTTAHDLTQSFSYNPGGQIATATRGNDAYAWDEHYNVDRSYTANGLNQFTAAGSASLGYDARGNLTSSGSNSYTYGPENLLATSSVGGTVRSLYYDVMGRLALVMGDFTNSVRFDYSGTRLISERDWYGNLLRRYVHGPGTDNPIVWYEGSAVNSSTRRFLMADERGSVVSVTDSSNATIGLNRYDEYGIPEASNVGRFGYTGQTWLPELGMWYYKARMYSPTLGRFMQTDPIGYGDGMNWYNYVGSDPVNFVDPSGLKLVCGVKVGDFPADCYETGGPEIPLPPGSGGADPRPPGPSKPKPTPVLPQRPKACDTKLQKVAEVGEVAGDVFIVNGLILAGAGLAVGPEGAVPGLVFAEGGGIVGTLGQAAEDFNHGDSALNIGSRALINIGLGRIAVRGLRIFNGGKVSDVIDDLFEEAIGKSSSEVIEWLDPERC</sequence>
<dbReference type="NCBIfam" id="TIGR01643">
    <property type="entry name" value="YD_repeat_2x"/>
    <property type="match status" value="3"/>
</dbReference>
<dbReference type="NCBIfam" id="TIGR03696">
    <property type="entry name" value="Rhs_assc_core"/>
    <property type="match status" value="1"/>
</dbReference>
<dbReference type="InterPro" id="IPR022385">
    <property type="entry name" value="Rhs_assc_core"/>
</dbReference>
<evidence type="ECO:0000256" key="1">
    <source>
        <dbReference type="ARBA" id="ARBA00022737"/>
    </source>
</evidence>
<dbReference type="OrthoDB" id="6057489at2"/>